<gene>
    <name evidence="1" type="ORF">KPL71_013747</name>
</gene>
<dbReference type="Proteomes" id="UP000829398">
    <property type="component" value="Chromosome 5"/>
</dbReference>
<reference evidence="2" key="1">
    <citation type="journal article" date="2023" name="Hortic. Res.">
        <title>A chromosome-level phased genome enabling allele-level studies in sweet orange: a case study on citrus Huanglongbing tolerance.</title>
        <authorList>
            <person name="Wu B."/>
            <person name="Yu Q."/>
            <person name="Deng Z."/>
            <person name="Duan Y."/>
            <person name="Luo F."/>
            <person name="Gmitter F. Jr."/>
        </authorList>
    </citation>
    <scope>NUCLEOTIDE SEQUENCE [LARGE SCALE GENOMIC DNA]</scope>
    <source>
        <strain evidence="2">cv. Valencia</strain>
    </source>
</reference>
<protein>
    <submittedName>
        <fullName evidence="1">Ferric reduction oxidase 7</fullName>
    </submittedName>
</protein>
<name>A0ACB8K6B7_CITSI</name>
<sequence length="774" mass="85568">MDEHSVHKPLLNGGVDAVHYKQTPLYVSALKWVLKILMWVIFVAWVALIFLYPSEFGSELTQKFTRATSGTIFGITGSRFLIFSGPIAIIAFLAIAHLIISGEENFERKKAPKHPRFRLWTFPVLVDGPFGVVSAAEFVGIVLFVVFIFWAVYTYTMRNISLLSEFRIPTKEQSIWMLELTGLRLGMIGLLCMAFLFLPVARGSVLLRLIDIPFEHATRYHVWLGHLTMVLFTLHGLFYVIAWDIQGRLVQELLAWRNIGIANFPGVISLLAGLMIMAAGGIFLFILDRFLRFCQSRRTVDVLSASCLPCGTVELVLSKPANLRYNALSFFFLQVRELSWLQWHPFSVSSSPLEGKYHSSVLIKVLGEWTENLRDYILSKSESDSQVGPPPPVPPPEGHPPPVHPPQGPVRNLMYENLILVAGGISEANPHVGPPLPVPPPQGAPPPGPPLQEEGPPPQGPHPPVPPPQGPPPPVPPPKGNLMYENLIVVAGGISETEPQVGPPPPVPPPQGSPPQRPPPSRHPLLPPTKITASVEGPYGHEVPYHLMYENLILVAGGIGISPFLAILSDILHRINEGESCLPRNVLIVWAVKKSNELSLLSNFYKESICPFFSDKLNLETFIYVTRETEPPLEEGELHKTMSSSIYPVPSGCAMSVLVGTGNNVWSGLKSSARENYKDDSIEVDNAQNVGTMAHNDIRKKDTKSSTNILYGSRPDFKEIFGSTSKKWGHVDVGVIVCGPPSLQSSVAKEIRSHSLMRECHDPIFHFHSHSFDL</sequence>
<evidence type="ECO:0000313" key="2">
    <source>
        <dbReference type="Proteomes" id="UP000829398"/>
    </source>
</evidence>
<accession>A0ACB8K6B7</accession>
<dbReference type="EMBL" id="CM039174">
    <property type="protein sequence ID" value="KAH9750110.1"/>
    <property type="molecule type" value="Genomic_DNA"/>
</dbReference>
<proteinExistence type="predicted"/>
<evidence type="ECO:0000313" key="1">
    <source>
        <dbReference type="EMBL" id="KAH9750110.1"/>
    </source>
</evidence>
<comment type="caution">
    <text evidence="1">The sequence shown here is derived from an EMBL/GenBank/DDBJ whole genome shotgun (WGS) entry which is preliminary data.</text>
</comment>
<organism evidence="1 2">
    <name type="scientific">Citrus sinensis</name>
    <name type="common">Sweet orange</name>
    <name type="synonym">Citrus aurantium var. sinensis</name>
    <dbReference type="NCBI Taxonomy" id="2711"/>
    <lineage>
        <taxon>Eukaryota</taxon>
        <taxon>Viridiplantae</taxon>
        <taxon>Streptophyta</taxon>
        <taxon>Embryophyta</taxon>
        <taxon>Tracheophyta</taxon>
        <taxon>Spermatophyta</taxon>
        <taxon>Magnoliopsida</taxon>
        <taxon>eudicotyledons</taxon>
        <taxon>Gunneridae</taxon>
        <taxon>Pentapetalae</taxon>
        <taxon>rosids</taxon>
        <taxon>malvids</taxon>
        <taxon>Sapindales</taxon>
        <taxon>Rutaceae</taxon>
        <taxon>Aurantioideae</taxon>
        <taxon>Citrus</taxon>
    </lineage>
</organism>
<keyword evidence="2" id="KW-1185">Reference proteome</keyword>